<dbReference type="Proteomes" id="UP001461498">
    <property type="component" value="Unassembled WGS sequence"/>
</dbReference>
<feature type="compositionally biased region" description="Polar residues" evidence="6">
    <location>
        <begin position="1"/>
        <end position="16"/>
    </location>
</feature>
<dbReference type="GO" id="GO:0005664">
    <property type="term" value="C:nuclear origin of replication recognition complex"/>
    <property type="evidence" value="ECO:0007669"/>
    <property type="project" value="TreeGrafter"/>
</dbReference>
<evidence type="ECO:0000256" key="5">
    <source>
        <dbReference type="ARBA" id="ARBA00023242"/>
    </source>
</evidence>
<accession>A0AAW1D1R4</accession>
<evidence type="ECO:0000313" key="9">
    <source>
        <dbReference type="EMBL" id="KAK9503725.1"/>
    </source>
</evidence>
<dbReference type="InterPro" id="IPR007220">
    <property type="entry name" value="ORC2"/>
</dbReference>
<keyword evidence="10" id="KW-1185">Reference proteome</keyword>
<dbReference type="InterPro" id="IPR056772">
    <property type="entry name" value="RecA-like_ORC2"/>
</dbReference>
<protein>
    <recommendedName>
        <fullName evidence="3">Origin recognition complex subunit 2</fullName>
    </recommendedName>
</protein>
<feature type="region of interest" description="Disordered" evidence="6">
    <location>
        <begin position="1"/>
        <end position="24"/>
    </location>
</feature>
<feature type="region of interest" description="Disordered" evidence="6">
    <location>
        <begin position="427"/>
        <end position="464"/>
    </location>
</feature>
<feature type="compositionally biased region" description="Acidic residues" evidence="6">
    <location>
        <begin position="443"/>
        <end position="457"/>
    </location>
</feature>
<evidence type="ECO:0000259" key="7">
    <source>
        <dbReference type="Pfam" id="PF04084"/>
    </source>
</evidence>
<dbReference type="InterPro" id="IPR056773">
    <property type="entry name" value="WHD_ORC2"/>
</dbReference>
<evidence type="ECO:0000256" key="6">
    <source>
        <dbReference type="SAM" id="MobiDB-lite"/>
    </source>
</evidence>
<feature type="region of interest" description="Disordered" evidence="6">
    <location>
        <begin position="380"/>
        <end position="401"/>
    </location>
</feature>
<dbReference type="Pfam" id="PF04084">
    <property type="entry name" value="RecA-like_ORC2"/>
    <property type="match status" value="1"/>
</dbReference>
<keyword evidence="4" id="KW-0235">DNA replication</keyword>
<sequence length="829" mass="94369">MFQSTNADEKTNGNLSEDSDETVQCKDTLDSSYELFTPRKTRASVHSKSVASPVLCTRSGRKVKKTQYSDFQTEFQGTVHRSFTPSKVTNNMETPVKSGALKELNFLKDEFSELSISSGCKTPTRGRKSVRLSEAASKVMTPKGKIISPNHTYTKSGRKIKKIQYADNDISDYENDISKVSGTRNQLYSTSHITPVRTPTHTRSGRKIKKLEYLEDEFFISPKKNSKKNNKMEVDSPDKASKKNNSPDVINEENNVMDSSSEIFTPSSKTKLNNGKTSKLCVTPTEIVSPPLSCTRSGRKVKKKKYIDDTDEEMKDANQIQNEDSNIDEKQNEETDHVSKNIFKPSALYEDDNEVGDQIFCFQSYKSRNSMMEKAIKSASKTNNLLKTPKSSQKSKISANLKTPYNMRKRIKRGIVKEVSRQTVDALLEDSGSDYVPTSSSSEESDADEVEDSDDSDNSSIEISGVVPLDATVEPLRENLLKKKSKSVNNNFMFTPEDYFDHKNLRSITSNHTLSQLKTPRLNQFQLNDILKSISNRHEKFMNELHLENEAMFPRWLYSMNEGFNILVYGVGSKKNLLCAFHKQFLSRCYVAVVNGYFPGLLLKDIFDCMINDILKLRCQVPTQPHDIVKFIGAKLRSRNNRIFLLVHNIDGPSLRCEKTQSVLAHLAADPNIHMVATVDHINSPLLWDQKKLSQFNFIWEDGTSFLPYLNETSYENSLMVQQSGEIALSGLKNIFKSLNANSRKIFQILLEHQLQDNSNKSQGMLFSQLYRECRNSFLVSSDLALRTQLTEFFDHELVKWKKDQEHLIIPLDISTLKKFQSYLESQND</sequence>
<dbReference type="EMBL" id="JAPXFL010000007">
    <property type="protein sequence ID" value="KAK9503725.1"/>
    <property type="molecule type" value="Genomic_DNA"/>
</dbReference>
<dbReference type="GO" id="GO:0006260">
    <property type="term" value="P:DNA replication"/>
    <property type="evidence" value="ECO:0007669"/>
    <property type="project" value="UniProtKB-KW"/>
</dbReference>
<feature type="compositionally biased region" description="Basic and acidic residues" evidence="6">
    <location>
        <begin position="230"/>
        <end position="241"/>
    </location>
</feature>
<organism evidence="9 10">
    <name type="scientific">Rhynocoris fuscipes</name>
    <dbReference type="NCBI Taxonomy" id="488301"/>
    <lineage>
        <taxon>Eukaryota</taxon>
        <taxon>Metazoa</taxon>
        <taxon>Ecdysozoa</taxon>
        <taxon>Arthropoda</taxon>
        <taxon>Hexapoda</taxon>
        <taxon>Insecta</taxon>
        <taxon>Pterygota</taxon>
        <taxon>Neoptera</taxon>
        <taxon>Paraneoptera</taxon>
        <taxon>Hemiptera</taxon>
        <taxon>Heteroptera</taxon>
        <taxon>Panheteroptera</taxon>
        <taxon>Cimicomorpha</taxon>
        <taxon>Reduviidae</taxon>
        <taxon>Harpactorinae</taxon>
        <taxon>Harpactorini</taxon>
        <taxon>Rhynocoris</taxon>
    </lineage>
</organism>
<feature type="region of interest" description="Disordered" evidence="6">
    <location>
        <begin position="309"/>
        <end position="336"/>
    </location>
</feature>
<evidence type="ECO:0000259" key="8">
    <source>
        <dbReference type="Pfam" id="PF24882"/>
    </source>
</evidence>
<dbReference type="AlphaFoldDB" id="A0AAW1D1R4"/>
<feature type="domain" description="Origin recognition complex subunit 2 RecA-like" evidence="7">
    <location>
        <begin position="543"/>
        <end position="702"/>
    </location>
</feature>
<keyword evidence="5" id="KW-0539">Nucleus</keyword>
<proteinExistence type="inferred from homology"/>
<feature type="region of interest" description="Disordered" evidence="6">
    <location>
        <begin position="224"/>
        <end position="277"/>
    </location>
</feature>
<name>A0AAW1D1R4_9HEMI</name>
<feature type="compositionally biased region" description="Basic and acidic residues" evidence="6">
    <location>
        <begin position="327"/>
        <end position="336"/>
    </location>
</feature>
<feature type="compositionally biased region" description="Polar residues" evidence="6">
    <location>
        <begin position="243"/>
        <end position="277"/>
    </location>
</feature>
<evidence type="ECO:0000256" key="4">
    <source>
        <dbReference type="ARBA" id="ARBA00022705"/>
    </source>
</evidence>
<comment type="similarity">
    <text evidence="2">Belongs to the ORC2 family.</text>
</comment>
<evidence type="ECO:0000256" key="1">
    <source>
        <dbReference type="ARBA" id="ARBA00004123"/>
    </source>
</evidence>
<dbReference type="Pfam" id="PF24882">
    <property type="entry name" value="WHD_ORC2"/>
    <property type="match status" value="1"/>
</dbReference>
<evidence type="ECO:0000256" key="3">
    <source>
        <dbReference type="ARBA" id="ARBA00019080"/>
    </source>
</evidence>
<comment type="caution">
    <text evidence="9">The sequence shown here is derived from an EMBL/GenBank/DDBJ whole genome shotgun (WGS) entry which is preliminary data.</text>
</comment>
<dbReference type="PANTHER" id="PTHR14052:SF0">
    <property type="entry name" value="ORIGIN RECOGNITION COMPLEX SUBUNIT 2"/>
    <property type="match status" value="1"/>
</dbReference>
<evidence type="ECO:0000256" key="2">
    <source>
        <dbReference type="ARBA" id="ARBA00007421"/>
    </source>
</evidence>
<dbReference type="PANTHER" id="PTHR14052">
    <property type="entry name" value="ORIGIN RECOGNITION COMPLEX SUBUNIT 2"/>
    <property type="match status" value="1"/>
</dbReference>
<comment type="subcellular location">
    <subcellularLocation>
        <location evidence="1">Nucleus</location>
    </subcellularLocation>
</comment>
<reference evidence="9 10" key="1">
    <citation type="submission" date="2022-12" db="EMBL/GenBank/DDBJ databases">
        <title>Chromosome-level genome assembly of true bugs.</title>
        <authorList>
            <person name="Ma L."/>
            <person name="Li H."/>
        </authorList>
    </citation>
    <scope>NUCLEOTIDE SEQUENCE [LARGE SCALE GENOMIC DNA]</scope>
    <source>
        <strain evidence="9">Lab_2022b</strain>
    </source>
</reference>
<gene>
    <name evidence="9" type="ORF">O3M35_010226</name>
</gene>
<evidence type="ECO:0000313" key="10">
    <source>
        <dbReference type="Proteomes" id="UP001461498"/>
    </source>
</evidence>
<dbReference type="GO" id="GO:0003688">
    <property type="term" value="F:DNA replication origin binding"/>
    <property type="evidence" value="ECO:0007669"/>
    <property type="project" value="TreeGrafter"/>
</dbReference>
<feature type="domain" description="Origin recognition complex subunit 2 winged-helix" evidence="8">
    <location>
        <begin position="759"/>
        <end position="813"/>
    </location>
</feature>